<keyword evidence="2 6" id="KW-0479">Metal-binding</keyword>
<feature type="domain" description="MsrB" evidence="7">
    <location>
        <begin position="63"/>
        <end position="185"/>
    </location>
</feature>
<dbReference type="RefSeq" id="XP_022098811.1">
    <property type="nucleotide sequence ID" value="XM_022243119.1"/>
</dbReference>
<dbReference type="GO" id="GO:0006979">
    <property type="term" value="P:response to oxidative stress"/>
    <property type="evidence" value="ECO:0007669"/>
    <property type="project" value="InterPro"/>
</dbReference>
<dbReference type="GO" id="GO:0046872">
    <property type="term" value="F:metal ion binding"/>
    <property type="evidence" value="ECO:0007669"/>
    <property type="project" value="UniProtKB-KW"/>
</dbReference>
<dbReference type="HAMAP" id="MF_01400">
    <property type="entry name" value="MsrB"/>
    <property type="match status" value="1"/>
</dbReference>
<comment type="cofactor">
    <cofactor evidence="6">
        <name>Zn(2+)</name>
        <dbReference type="ChEBI" id="CHEBI:29105"/>
    </cofactor>
    <text evidence="6">Binds 1 zinc ion per subunit.</text>
</comment>
<proteinExistence type="inferred from homology"/>
<dbReference type="AlphaFoldDB" id="A0A8B7Z645"/>
<evidence type="ECO:0000313" key="9">
    <source>
        <dbReference type="RefSeq" id="XP_022098811.1"/>
    </source>
</evidence>
<dbReference type="NCBIfam" id="TIGR00357">
    <property type="entry name" value="peptide-methionine (R)-S-oxide reductase MsrB"/>
    <property type="match status" value="1"/>
</dbReference>
<evidence type="ECO:0000256" key="1">
    <source>
        <dbReference type="ARBA" id="ARBA00007174"/>
    </source>
</evidence>
<dbReference type="PROSITE" id="PS51790">
    <property type="entry name" value="MSRB"/>
    <property type="match status" value="1"/>
</dbReference>
<dbReference type="GO" id="GO:0033743">
    <property type="term" value="F:peptide-methionine (R)-S-oxide reductase activity"/>
    <property type="evidence" value="ECO:0007669"/>
    <property type="project" value="UniProtKB-EC"/>
</dbReference>
<dbReference type="Gene3D" id="2.170.150.20">
    <property type="entry name" value="Peptide methionine sulfoxide reductase"/>
    <property type="match status" value="1"/>
</dbReference>
<dbReference type="GeneID" id="110983678"/>
<dbReference type="Proteomes" id="UP000694845">
    <property type="component" value="Unplaced"/>
</dbReference>
<evidence type="ECO:0000259" key="7">
    <source>
        <dbReference type="PROSITE" id="PS51790"/>
    </source>
</evidence>
<dbReference type="InterPro" id="IPR002579">
    <property type="entry name" value="Met_Sox_Rdtase_MsrB_dom"/>
</dbReference>
<dbReference type="SUPFAM" id="SSF51316">
    <property type="entry name" value="Mss4-like"/>
    <property type="match status" value="1"/>
</dbReference>
<gene>
    <name evidence="9" type="primary">LOC110983678</name>
</gene>
<dbReference type="OrthoDB" id="44061at2759"/>
<comment type="similarity">
    <text evidence="1 6">Belongs to the MsrB Met sulfoxide reductase family.</text>
</comment>
<evidence type="ECO:0000313" key="8">
    <source>
        <dbReference type="Proteomes" id="UP000694845"/>
    </source>
</evidence>
<evidence type="ECO:0000256" key="3">
    <source>
        <dbReference type="ARBA" id="ARBA00022833"/>
    </source>
</evidence>
<dbReference type="CTD" id="253827"/>
<protein>
    <recommendedName>
        <fullName evidence="6">Peptide-methionine (R)-S-oxide reductase</fullName>
        <ecNumber evidence="6">1.8.4.12</ecNumber>
    </recommendedName>
</protein>
<keyword evidence="4 6" id="KW-0560">Oxidoreductase</keyword>
<dbReference type="Pfam" id="PF01641">
    <property type="entry name" value="SelR"/>
    <property type="match status" value="1"/>
</dbReference>
<evidence type="ECO:0000256" key="6">
    <source>
        <dbReference type="RuleBase" id="RU365044"/>
    </source>
</evidence>
<keyword evidence="3 6" id="KW-0862">Zinc</keyword>
<name>A0A8B7Z645_ACAPL</name>
<dbReference type="InterPro" id="IPR011057">
    <property type="entry name" value="Mss4-like_sf"/>
</dbReference>
<comment type="function">
    <text evidence="6">Methionine-sulfoxide reductase that specifically reduces methionine (R)-sulfoxide back to methionine. While in many cases methionine oxidation is the result of random oxidation following oxidative stress, methionine oxidation is also a post-translational modification that takes place on specific residues.</text>
</comment>
<reference evidence="9" key="1">
    <citation type="submission" date="2025-08" db="UniProtKB">
        <authorList>
            <consortium name="RefSeq"/>
        </authorList>
    </citation>
    <scope>IDENTIFICATION</scope>
</reference>
<dbReference type="GO" id="GO:0030091">
    <property type="term" value="P:protein repair"/>
    <property type="evidence" value="ECO:0007669"/>
    <property type="project" value="InterPro"/>
</dbReference>
<dbReference type="FunFam" id="2.170.150.20:FF:000001">
    <property type="entry name" value="Peptide methionine sulfoxide reductase MsrB"/>
    <property type="match status" value="1"/>
</dbReference>
<dbReference type="KEGG" id="aplc:110983678"/>
<evidence type="ECO:0000256" key="5">
    <source>
        <dbReference type="ARBA" id="ARBA00048488"/>
    </source>
</evidence>
<accession>A0A8B7Z645</accession>
<dbReference type="PANTHER" id="PTHR10173:SF52">
    <property type="entry name" value="METHIONINE-R-SULFOXIDE REDUCTASE B1"/>
    <property type="match status" value="1"/>
</dbReference>
<comment type="catalytic activity">
    <reaction evidence="5 6">
        <text>L-methionyl-[protein] + [thioredoxin]-disulfide + H2O = L-methionyl-(R)-S-oxide-[protein] + [thioredoxin]-dithiol</text>
        <dbReference type="Rhea" id="RHEA:24164"/>
        <dbReference type="Rhea" id="RHEA-COMP:10698"/>
        <dbReference type="Rhea" id="RHEA-COMP:10700"/>
        <dbReference type="Rhea" id="RHEA-COMP:12313"/>
        <dbReference type="Rhea" id="RHEA-COMP:12314"/>
        <dbReference type="ChEBI" id="CHEBI:15377"/>
        <dbReference type="ChEBI" id="CHEBI:16044"/>
        <dbReference type="ChEBI" id="CHEBI:29950"/>
        <dbReference type="ChEBI" id="CHEBI:45764"/>
        <dbReference type="ChEBI" id="CHEBI:50058"/>
        <dbReference type="EC" id="1.8.4.12"/>
    </reaction>
</comment>
<dbReference type="EC" id="1.8.4.12" evidence="6"/>
<dbReference type="PANTHER" id="PTHR10173">
    <property type="entry name" value="METHIONINE SULFOXIDE REDUCTASE"/>
    <property type="match status" value="1"/>
</dbReference>
<evidence type="ECO:0000256" key="2">
    <source>
        <dbReference type="ARBA" id="ARBA00022723"/>
    </source>
</evidence>
<sequence>MNLSTFARNSYRFVPALRSSSLFIPQRLQPARTQWNRVCKPVAIVAVLRHYSKRGDYEMSVDKDELKQRLTPLQYSVTQEHGTERAFTGEYYKLKDDGLYHCVVCDAVLFKSDTKYDSGSGWPSFYDLAEKGMVKLHRDSSHGMVRTECVCAKCGAHLGHVFDDGPQPTGLRYCINSASLKFDPKKKPEKSDL</sequence>
<keyword evidence="8" id="KW-1185">Reference proteome</keyword>
<dbReference type="InterPro" id="IPR028427">
    <property type="entry name" value="Met_Sox_Rdtase_MsrB"/>
</dbReference>
<dbReference type="GO" id="GO:0005737">
    <property type="term" value="C:cytoplasm"/>
    <property type="evidence" value="ECO:0007669"/>
    <property type="project" value="TreeGrafter"/>
</dbReference>
<organism evidence="8 9">
    <name type="scientific">Acanthaster planci</name>
    <name type="common">Crown-of-thorns starfish</name>
    <dbReference type="NCBI Taxonomy" id="133434"/>
    <lineage>
        <taxon>Eukaryota</taxon>
        <taxon>Metazoa</taxon>
        <taxon>Echinodermata</taxon>
        <taxon>Eleutherozoa</taxon>
        <taxon>Asterozoa</taxon>
        <taxon>Asteroidea</taxon>
        <taxon>Valvatacea</taxon>
        <taxon>Valvatida</taxon>
        <taxon>Acanthasteridae</taxon>
        <taxon>Acanthaster</taxon>
    </lineage>
</organism>
<evidence type="ECO:0000256" key="4">
    <source>
        <dbReference type="ARBA" id="ARBA00023002"/>
    </source>
</evidence>